<keyword evidence="2" id="KW-0812">Transmembrane</keyword>
<feature type="region of interest" description="Disordered" evidence="1">
    <location>
        <begin position="1"/>
        <end position="20"/>
    </location>
</feature>
<keyword evidence="2" id="KW-0472">Membrane</keyword>
<evidence type="ECO:0000256" key="2">
    <source>
        <dbReference type="SAM" id="Phobius"/>
    </source>
</evidence>
<evidence type="ECO:0000256" key="1">
    <source>
        <dbReference type="SAM" id="MobiDB-lite"/>
    </source>
</evidence>
<proteinExistence type="predicted"/>
<dbReference type="EMBL" id="CAJNYV010002952">
    <property type="protein sequence ID" value="CAF3517596.1"/>
    <property type="molecule type" value="Genomic_DNA"/>
</dbReference>
<organism evidence="4 5">
    <name type="scientific">Rotaria socialis</name>
    <dbReference type="NCBI Taxonomy" id="392032"/>
    <lineage>
        <taxon>Eukaryota</taxon>
        <taxon>Metazoa</taxon>
        <taxon>Spiralia</taxon>
        <taxon>Gnathifera</taxon>
        <taxon>Rotifera</taxon>
        <taxon>Eurotatoria</taxon>
        <taxon>Bdelloidea</taxon>
        <taxon>Philodinida</taxon>
        <taxon>Philodinidae</taxon>
        <taxon>Rotaria</taxon>
    </lineage>
</organism>
<protein>
    <submittedName>
        <fullName evidence="4">Uncharacterized protein</fullName>
    </submittedName>
</protein>
<evidence type="ECO:0000313" key="4">
    <source>
        <dbReference type="EMBL" id="CAF4901443.1"/>
    </source>
</evidence>
<dbReference type="Proteomes" id="UP000663865">
    <property type="component" value="Unassembled WGS sequence"/>
</dbReference>
<feature type="non-terminal residue" evidence="4">
    <location>
        <position position="260"/>
    </location>
</feature>
<keyword evidence="2" id="KW-1133">Transmembrane helix</keyword>
<evidence type="ECO:0000313" key="5">
    <source>
        <dbReference type="Proteomes" id="UP000663838"/>
    </source>
</evidence>
<feature type="transmembrane region" description="Helical" evidence="2">
    <location>
        <begin position="36"/>
        <end position="55"/>
    </location>
</feature>
<dbReference type="Proteomes" id="UP000663838">
    <property type="component" value="Unassembled WGS sequence"/>
</dbReference>
<sequence>GGGGGGGGGGGAGVGGAGGGSESSCNTKECKRNSMIVLLVIFGICGLCCLCCAICESSCCRDPNDICYSISNWVCCRTKPHRSNPTSLALTTRPLTMQSSNINTKLHSPPCLTQPLILDMEHPPISHTERSSVVQDASQTTNIFQTGSYNMRYYQYYKWHGPFLVQLEFNDGNIRGNGDDDVGLFYVTGSYSTNDNHVILTKQYKLGTGEPHENLGHQVKINLKWNDHTQQFDGQWAVRTSKYSGQDKFELKLSKHAESM</sequence>
<comment type="caution">
    <text evidence="4">The sequence shown here is derived from an EMBL/GenBank/DDBJ whole genome shotgun (WGS) entry which is preliminary data.</text>
</comment>
<gene>
    <name evidence="3" type="ORF">KIK155_LOCUS16733</name>
    <name evidence="4" type="ORF">TOA249_LOCUS30710</name>
</gene>
<dbReference type="AlphaFoldDB" id="A0A821V6C1"/>
<evidence type="ECO:0000313" key="3">
    <source>
        <dbReference type="EMBL" id="CAF3517596.1"/>
    </source>
</evidence>
<dbReference type="EMBL" id="CAJOBS010005558">
    <property type="protein sequence ID" value="CAF4901443.1"/>
    <property type="molecule type" value="Genomic_DNA"/>
</dbReference>
<reference evidence="4" key="1">
    <citation type="submission" date="2021-02" db="EMBL/GenBank/DDBJ databases">
        <authorList>
            <person name="Nowell W R."/>
        </authorList>
    </citation>
    <scope>NUCLEOTIDE SEQUENCE</scope>
</reference>
<accession>A0A821V6C1</accession>
<name>A0A821V6C1_9BILA</name>